<organism evidence="2 3">
    <name type="scientific">Lineolata rhizophorae</name>
    <dbReference type="NCBI Taxonomy" id="578093"/>
    <lineage>
        <taxon>Eukaryota</taxon>
        <taxon>Fungi</taxon>
        <taxon>Dikarya</taxon>
        <taxon>Ascomycota</taxon>
        <taxon>Pezizomycotina</taxon>
        <taxon>Dothideomycetes</taxon>
        <taxon>Dothideomycetes incertae sedis</taxon>
        <taxon>Lineolatales</taxon>
        <taxon>Lineolataceae</taxon>
        <taxon>Lineolata</taxon>
    </lineage>
</organism>
<evidence type="ECO:0000313" key="3">
    <source>
        <dbReference type="Proteomes" id="UP000799766"/>
    </source>
</evidence>
<evidence type="ECO:0008006" key="4">
    <source>
        <dbReference type="Google" id="ProtNLM"/>
    </source>
</evidence>
<accession>A0A6A6NTF3</accession>
<feature type="signal peptide" evidence="1">
    <location>
        <begin position="1"/>
        <end position="21"/>
    </location>
</feature>
<evidence type="ECO:0000256" key="1">
    <source>
        <dbReference type="SAM" id="SignalP"/>
    </source>
</evidence>
<dbReference type="Proteomes" id="UP000799766">
    <property type="component" value="Unassembled WGS sequence"/>
</dbReference>
<proteinExistence type="predicted"/>
<gene>
    <name evidence="2" type="ORF">BDY21DRAFT_373527</name>
</gene>
<reference evidence="2" key="1">
    <citation type="journal article" date="2020" name="Stud. Mycol.">
        <title>101 Dothideomycetes genomes: a test case for predicting lifestyles and emergence of pathogens.</title>
        <authorList>
            <person name="Haridas S."/>
            <person name="Albert R."/>
            <person name="Binder M."/>
            <person name="Bloem J."/>
            <person name="Labutti K."/>
            <person name="Salamov A."/>
            <person name="Andreopoulos B."/>
            <person name="Baker S."/>
            <person name="Barry K."/>
            <person name="Bills G."/>
            <person name="Bluhm B."/>
            <person name="Cannon C."/>
            <person name="Castanera R."/>
            <person name="Culley D."/>
            <person name="Daum C."/>
            <person name="Ezra D."/>
            <person name="Gonzalez J."/>
            <person name="Henrissat B."/>
            <person name="Kuo A."/>
            <person name="Liang C."/>
            <person name="Lipzen A."/>
            <person name="Lutzoni F."/>
            <person name="Magnuson J."/>
            <person name="Mondo S."/>
            <person name="Nolan M."/>
            <person name="Ohm R."/>
            <person name="Pangilinan J."/>
            <person name="Park H.-J."/>
            <person name="Ramirez L."/>
            <person name="Alfaro M."/>
            <person name="Sun H."/>
            <person name="Tritt A."/>
            <person name="Yoshinaga Y."/>
            <person name="Zwiers L.-H."/>
            <person name="Turgeon B."/>
            <person name="Goodwin S."/>
            <person name="Spatafora J."/>
            <person name="Crous P."/>
            <person name="Grigoriev I."/>
        </authorList>
    </citation>
    <scope>NUCLEOTIDE SEQUENCE</scope>
    <source>
        <strain evidence="2">ATCC 16933</strain>
    </source>
</reference>
<keyword evidence="1" id="KW-0732">Signal</keyword>
<evidence type="ECO:0000313" key="2">
    <source>
        <dbReference type="EMBL" id="KAF2455016.1"/>
    </source>
</evidence>
<sequence length="110" mass="11672">MRTTFSVGLAALAFFLSSAGAAPPDRIAEDSPLHKRIPECAGNGGEGCPSGYFDENQCAASCYGRFPDTGDICQGYCAETPLWGGGTTPPQCYCSIYAKDLHKPFLVQAR</sequence>
<protein>
    <recommendedName>
        <fullName evidence="4">Invertebrate defensins family profile domain-containing protein</fullName>
    </recommendedName>
</protein>
<dbReference type="AlphaFoldDB" id="A0A6A6NTF3"/>
<feature type="chain" id="PRO_5025530269" description="Invertebrate defensins family profile domain-containing protein" evidence="1">
    <location>
        <begin position="22"/>
        <end position="110"/>
    </location>
</feature>
<name>A0A6A6NTF3_9PEZI</name>
<keyword evidence="3" id="KW-1185">Reference proteome</keyword>
<dbReference type="EMBL" id="MU001688">
    <property type="protein sequence ID" value="KAF2455016.1"/>
    <property type="molecule type" value="Genomic_DNA"/>
</dbReference>